<organism evidence="14">
    <name type="scientific">uncultured Mycoplasmataceae bacterium</name>
    <dbReference type="NCBI Taxonomy" id="300027"/>
    <lineage>
        <taxon>Bacteria</taxon>
        <taxon>Bacillati</taxon>
        <taxon>Mycoplasmatota</taxon>
        <taxon>Mollicutes</taxon>
        <taxon>Mycoplasmataceae</taxon>
        <taxon>environmental samples</taxon>
    </lineage>
</organism>
<comment type="catalytic activity">
    <reaction evidence="11 12">
        <text>GMP + ATP = GDP + ADP</text>
        <dbReference type="Rhea" id="RHEA:20780"/>
        <dbReference type="ChEBI" id="CHEBI:30616"/>
        <dbReference type="ChEBI" id="CHEBI:58115"/>
        <dbReference type="ChEBI" id="CHEBI:58189"/>
        <dbReference type="ChEBI" id="CHEBI:456216"/>
        <dbReference type="EC" id="2.7.4.8"/>
    </reaction>
</comment>
<reference evidence="14" key="1">
    <citation type="journal article" date="2020" name="J. ISSAAS">
        <title>Lactobacilli and other gastrointestinal microbiota of Peromyscus leucopus, reservoir host for agents of Lyme disease and other zoonoses in North America.</title>
        <authorList>
            <person name="Milovic A."/>
            <person name="Bassam K."/>
            <person name="Shao H."/>
            <person name="Chatzistamou I."/>
            <person name="Tufts D.M."/>
            <person name="Diuk-Wasser M."/>
            <person name="Barbour A.G."/>
        </authorList>
    </citation>
    <scope>NUCLEOTIDE SEQUENCE</scope>
    <source>
        <strain evidence="14">LL85</strain>
    </source>
</reference>
<evidence type="ECO:0000256" key="12">
    <source>
        <dbReference type="HAMAP-Rule" id="MF_00328"/>
    </source>
</evidence>
<dbReference type="SMART" id="SM00072">
    <property type="entry name" value="GuKc"/>
    <property type="match status" value="1"/>
</dbReference>
<sequence>MKKGFLIVISGPSGVGKRTVLTPLLNDSELNLTYSISMTTREKREGEINGKDYFFLTKEQFKQEIKNDNLLEYATYVDNYYGTPKKYVNDLRNQGKNVLLEIEPQGALLIMDYIKKQNDHKFLSIFIAPQSIETLKSRLLGRATETKAKIEKRIKQAEWELSLKDKYDYCVVNGSNPKDATKKIKEIFVRSFNNARK</sequence>
<dbReference type="PANTHER" id="PTHR23117:SF13">
    <property type="entry name" value="GUANYLATE KINASE"/>
    <property type="match status" value="1"/>
</dbReference>
<evidence type="ECO:0000256" key="8">
    <source>
        <dbReference type="ARBA" id="ARBA00022777"/>
    </source>
</evidence>
<dbReference type="InterPro" id="IPR017665">
    <property type="entry name" value="Guanylate_kinase"/>
</dbReference>
<dbReference type="InterPro" id="IPR027417">
    <property type="entry name" value="P-loop_NTPase"/>
</dbReference>
<dbReference type="InterPro" id="IPR008145">
    <property type="entry name" value="GK/Ca_channel_bsu"/>
</dbReference>
<evidence type="ECO:0000256" key="7">
    <source>
        <dbReference type="ARBA" id="ARBA00022741"/>
    </source>
</evidence>
<evidence type="ECO:0000256" key="4">
    <source>
        <dbReference type="ARBA" id="ARBA00012961"/>
    </source>
</evidence>
<dbReference type="GO" id="GO:0004385">
    <property type="term" value="F:GMP kinase activity"/>
    <property type="evidence" value="ECO:0007669"/>
    <property type="project" value="UniProtKB-UniRule"/>
</dbReference>
<evidence type="ECO:0000256" key="3">
    <source>
        <dbReference type="ARBA" id="ARBA00005790"/>
    </source>
</evidence>
<comment type="similarity">
    <text evidence="3 12">Belongs to the guanylate kinase family.</text>
</comment>
<keyword evidence="7 12" id="KW-0547">Nucleotide-binding</keyword>
<proteinExistence type="inferred from homology"/>
<evidence type="ECO:0000256" key="2">
    <source>
        <dbReference type="ARBA" id="ARBA00004496"/>
    </source>
</evidence>
<dbReference type="PROSITE" id="PS00856">
    <property type="entry name" value="GUANYLATE_KINASE_1"/>
    <property type="match status" value="1"/>
</dbReference>
<evidence type="ECO:0000256" key="6">
    <source>
        <dbReference type="ARBA" id="ARBA00022679"/>
    </source>
</evidence>
<protein>
    <recommendedName>
        <fullName evidence="5 12">Guanylate kinase</fullName>
        <ecNumber evidence="4 12">2.7.4.8</ecNumber>
    </recommendedName>
    <alternativeName>
        <fullName evidence="10 12">GMP kinase</fullName>
    </alternativeName>
</protein>
<keyword evidence="6 12" id="KW-0808">Transferase</keyword>
<dbReference type="InterPro" id="IPR020590">
    <property type="entry name" value="Guanylate_kinase_CS"/>
</dbReference>
<evidence type="ECO:0000256" key="5">
    <source>
        <dbReference type="ARBA" id="ARBA00016296"/>
    </source>
</evidence>
<dbReference type="AlphaFoldDB" id="A0A6G9HGR1"/>
<evidence type="ECO:0000256" key="1">
    <source>
        <dbReference type="ARBA" id="ARBA00003531"/>
    </source>
</evidence>
<keyword evidence="12" id="KW-0963">Cytoplasm</keyword>
<dbReference type="SUPFAM" id="SSF52540">
    <property type="entry name" value="P-loop containing nucleoside triphosphate hydrolases"/>
    <property type="match status" value="1"/>
</dbReference>
<feature type="domain" description="Guanylate kinase-like" evidence="13">
    <location>
        <begin position="4"/>
        <end position="189"/>
    </location>
</feature>
<evidence type="ECO:0000256" key="11">
    <source>
        <dbReference type="ARBA" id="ARBA00048594"/>
    </source>
</evidence>
<gene>
    <name evidence="12" type="primary">gmk</name>
    <name evidence="14" type="ORF">PlMoll_0500</name>
</gene>
<dbReference type="HAMAP" id="MF_00328">
    <property type="entry name" value="Guanylate_kinase"/>
    <property type="match status" value="1"/>
</dbReference>
<dbReference type="NCBIfam" id="TIGR03263">
    <property type="entry name" value="guanyl_kin"/>
    <property type="match status" value="1"/>
</dbReference>
<keyword evidence="9 12" id="KW-0067">ATP-binding</keyword>
<dbReference type="PROSITE" id="PS50052">
    <property type="entry name" value="GUANYLATE_KINASE_2"/>
    <property type="match status" value="1"/>
</dbReference>
<dbReference type="GO" id="GO:0005829">
    <property type="term" value="C:cytosol"/>
    <property type="evidence" value="ECO:0007669"/>
    <property type="project" value="TreeGrafter"/>
</dbReference>
<comment type="subcellular location">
    <subcellularLocation>
        <location evidence="2 12">Cytoplasm</location>
    </subcellularLocation>
</comment>
<comment type="function">
    <text evidence="1 12">Essential for recycling GMP and indirectly, cGMP.</text>
</comment>
<evidence type="ECO:0000256" key="9">
    <source>
        <dbReference type="ARBA" id="ARBA00022840"/>
    </source>
</evidence>
<dbReference type="InterPro" id="IPR008144">
    <property type="entry name" value="Guanylate_kin-like_dom"/>
</dbReference>
<evidence type="ECO:0000259" key="13">
    <source>
        <dbReference type="PROSITE" id="PS50052"/>
    </source>
</evidence>
<dbReference type="GO" id="GO:0005524">
    <property type="term" value="F:ATP binding"/>
    <property type="evidence" value="ECO:0007669"/>
    <property type="project" value="UniProtKB-UniRule"/>
</dbReference>
<accession>A0A6G9HGR1</accession>
<name>A0A6G9HGR1_9MOLU</name>
<evidence type="ECO:0000313" key="14">
    <source>
        <dbReference type="EMBL" id="QIQ09887.1"/>
    </source>
</evidence>
<dbReference type="Gene3D" id="3.30.63.10">
    <property type="entry name" value="Guanylate Kinase phosphate binding domain"/>
    <property type="match status" value="1"/>
</dbReference>
<keyword evidence="8 12" id="KW-0418">Kinase</keyword>
<feature type="binding site" evidence="12">
    <location>
        <begin position="11"/>
        <end position="18"/>
    </location>
    <ligand>
        <name>ATP</name>
        <dbReference type="ChEBI" id="CHEBI:30616"/>
    </ligand>
</feature>
<dbReference type="PANTHER" id="PTHR23117">
    <property type="entry name" value="GUANYLATE KINASE-RELATED"/>
    <property type="match status" value="1"/>
</dbReference>
<dbReference type="FunFam" id="3.30.63.10:FF:000002">
    <property type="entry name" value="Guanylate kinase 1"/>
    <property type="match status" value="1"/>
</dbReference>
<dbReference type="EMBL" id="MN991199">
    <property type="protein sequence ID" value="QIQ09887.1"/>
    <property type="molecule type" value="Genomic_DNA"/>
</dbReference>
<dbReference type="CDD" id="cd00071">
    <property type="entry name" value="GMPK"/>
    <property type="match status" value="1"/>
</dbReference>
<dbReference type="Gene3D" id="3.40.50.300">
    <property type="entry name" value="P-loop containing nucleotide triphosphate hydrolases"/>
    <property type="match status" value="1"/>
</dbReference>
<dbReference type="EC" id="2.7.4.8" evidence="4 12"/>
<dbReference type="Pfam" id="PF00625">
    <property type="entry name" value="Guanylate_kin"/>
    <property type="match status" value="1"/>
</dbReference>
<evidence type="ECO:0000256" key="10">
    <source>
        <dbReference type="ARBA" id="ARBA00030128"/>
    </source>
</evidence>